<comment type="caution">
    <text evidence="3">The sequence shown here is derived from an EMBL/GenBank/DDBJ whole genome shotgun (WGS) entry which is preliminary data.</text>
</comment>
<evidence type="ECO:0000256" key="1">
    <source>
        <dbReference type="SAM" id="MobiDB-lite"/>
    </source>
</evidence>
<name>A0A8T0E0Y9_ARGBR</name>
<evidence type="ECO:0000259" key="2">
    <source>
        <dbReference type="PROSITE" id="PS51504"/>
    </source>
</evidence>
<keyword evidence="4" id="KW-1185">Reference proteome</keyword>
<dbReference type="Gene3D" id="1.10.10.10">
    <property type="entry name" value="Winged helix-like DNA-binding domain superfamily/Winged helix DNA-binding domain"/>
    <property type="match status" value="1"/>
</dbReference>
<evidence type="ECO:0000313" key="3">
    <source>
        <dbReference type="EMBL" id="KAF8764016.1"/>
    </source>
</evidence>
<feature type="compositionally biased region" description="Polar residues" evidence="1">
    <location>
        <begin position="101"/>
        <end position="119"/>
    </location>
</feature>
<dbReference type="SUPFAM" id="SSF46785">
    <property type="entry name" value="Winged helix' DNA-binding domain"/>
    <property type="match status" value="1"/>
</dbReference>
<dbReference type="GO" id="GO:0006334">
    <property type="term" value="P:nucleosome assembly"/>
    <property type="evidence" value="ECO:0007669"/>
    <property type="project" value="InterPro"/>
</dbReference>
<organism evidence="3 4">
    <name type="scientific">Argiope bruennichi</name>
    <name type="common">Wasp spider</name>
    <name type="synonym">Aranea bruennichi</name>
    <dbReference type="NCBI Taxonomy" id="94029"/>
    <lineage>
        <taxon>Eukaryota</taxon>
        <taxon>Metazoa</taxon>
        <taxon>Ecdysozoa</taxon>
        <taxon>Arthropoda</taxon>
        <taxon>Chelicerata</taxon>
        <taxon>Arachnida</taxon>
        <taxon>Araneae</taxon>
        <taxon>Araneomorphae</taxon>
        <taxon>Entelegynae</taxon>
        <taxon>Araneoidea</taxon>
        <taxon>Araneidae</taxon>
        <taxon>Argiope</taxon>
    </lineage>
</organism>
<accession>A0A8T0E0Y9</accession>
<proteinExistence type="predicted"/>
<reference evidence="3" key="2">
    <citation type="submission" date="2020-06" db="EMBL/GenBank/DDBJ databases">
        <authorList>
            <person name="Sheffer M."/>
        </authorList>
    </citation>
    <scope>NUCLEOTIDE SEQUENCE</scope>
</reference>
<evidence type="ECO:0000313" key="4">
    <source>
        <dbReference type="Proteomes" id="UP000807504"/>
    </source>
</evidence>
<feature type="region of interest" description="Disordered" evidence="1">
    <location>
        <begin position="68"/>
        <end position="119"/>
    </location>
</feature>
<feature type="domain" description="H15" evidence="2">
    <location>
        <begin position="7"/>
        <end position="88"/>
    </location>
</feature>
<dbReference type="EMBL" id="JABXBU010002231">
    <property type="protein sequence ID" value="KAF8764016.1"/>
    <property type="molecule type" value="Genomic_DNA"/>
</dbReference>
<dbReference type="AlphaFoldDB" id="A0A8T0E0Y9"/>
<sequence length="119" mass="13281">MTTTTAEKAKIRKWILMAVANSKDSKGVTTQHIKKFLDSKQDGLSSKPETMLLLKRLLETGHLAKKDGKFVIKKPKKKSPGKEVKRSKSPVKNTGRIANKPKSTTKNPSKLQKPLNETE</sequence>
<dbReference type="InterPro" id="IPR036388">
    <property type="entry name" value="WH-like_DNA-bd_sf"/>
</dbReference>
<dbReference type="Proteomes" id="UP000807504">
    <property type="component" value="Unassembled WGS sequence"/>
</dbReference>
<dbReference type="InterPro" id="IPR005818">
    <property type="entry name" value="Histone_H1/H5_H15"/>
</dbReference>
<dbReference type="Pfam" id="PF00538">
    <property type="entry name" value="Linker_histone"/>
    <property type="match status" value="1"/>
</dbReference>
<dbReference type="GO" id="GO:0003677">
    <property type="term" value="F:DNA binding"/>
    <property type="evidence" value="ECO:0007669"/>
    <property type="project" value="InterPro"/>
</dbReference>
<dbReference type="GO" id="GO:0000786">
    <property type="term" value="C:nucleosome"/>
    <property type="evidence" value="ECO:0007669"/>
    <property type="project" value="InterPro"/>
</dbReference>
<dbReference type="PROSITE" id="PS51504">
    <property type="entry name" value="H15"/>
    <property type="match status" value="1"/>
</dbReference>
<reference evidence="3" key="1">
    <citation type="journal article" date="2020" name="bioRxiv">
        <title>Chromosome-level reference genome of the European wasp spider Argiope bruennichi: a resource for studies on range expansion and evolutionary adaptation.</title>
        <authorList>
            <person name="Sheffer M.M."/>
            <person name="Hoppe A."/>
            <person name="Krehenwinkel H."/>
            <person name="Uhl G."/>
            <person name="Kuss A.W."/>
            <person name="Jensen L."/>
            <person name="Jensen C."/>
            <person name="Gillespie R.G."/>
            <person name="Hoff K.J."/>
            <person name="Prost S."/>
        </authorList>
    </citation>
    <scope>NUCLEOTIDE SEQUENCE</scope>
</reference>
<dbReference type="InterPro" id="IPR036390">
    <property type="entry name" value="WH_DNA-bd_sf"/>
</dbReference>
<gene>
    <name evidence="3" type="ORF">HNY73_022139</name>
</gene>
<protein>
    <recommendedName>
        <fullName evidence="2">H15 domain-containing protein</fullName>
    </recommendedName>
</protein>